<name>A0A2P4Q0Z1_RHIID</name>
<dbReference type="EMBL" id="AUPC02000109">
    <property type="protein sequence ID" value="POG71282.1"/>
    <property type="molecule type" value="Genomic_DNA"/>
</dbReference>
<evidence type="ECO:0000313" key="1">
    <source>
        <dbReference type="EMBL" id="POG71282.1"/>
    </source>
</evidence>
<sequence length="220" mass="25819">MKEHLNYYEYSQFTTIQEIRSGVSQRTFKIQRKVDFHDNVISCHGITKLESENQINNNYMIVIEYADGELKLGASSNFQFKLFGMVPYVDPKSFSRRRNNNNLMYTLNDKSEHYDIGLIYNISQGRREIVVPDTPDEYVKTFILLKCWDGEPDNRPTIYRVVDFLKAIITKTDIIMENPQLLNEQELNEIPLSTNNLESRGELSQLIQNFDKMNTKEIDI</sequence>
<comment type="caution">
    <text evidence="1">The sequence shown here is derived from an EMBL/GenBank/DDBJ whole genome shotgun (WGS) entry which is preliminary data.</text>
</comment>
<dbReference type="AlphaFoldDB" id="A0A2P4Q0Z1"/>
<gene>
    <name evidence="1" type="ORF">GLOIN_2v1774866</name>
</gene>
<keyword evidence="2" id="KW-1185">Reference proteome</keyword>
<dbReference type="InterPro" id="IPR011009">
    <property type="entry name" value="Kinase-like_dom_sf"/>
</dbReference>
<reference evidence="1 2" key="2">
    <citation type="journal article" date="2018" name="New Phytol.">
        <title>High intraspecific genome diversity in the model arbuscular mycorrhizal symbiont Rhizophagus irregularis.</title>
        <authorList>
            <person name="Chen E.C.H."/>
            <person name="Morin E."/>
            <person name="Beaudet D."/>
            <person name="Noel J."/>
            <person name="Yildirir G."/>
            <person name="Ndikumana S."/>
            <person name="Charron P."/>
            <person name="St-Onge C."/>
            <person name="Giorgi J."/>
            <person name="Kruger M."/>
            <person name="Marton T."/>
            <person name="Ropars J."/>
            <person name="Grigoriev I.V."/>
            <person name="Hainaut M."/>
            <person name="Henrissat B."/>
            <person name="Roux C."/>
            <person name="Martin F."/>
            <person name="Corradi N."/>
        </authorList>
    </citation>
    <scope>NUCLEOTIDE SEQUENCE [LARGE SCALE GENOMIC DNA]</scope>
    <source>
        <strain evidence="1 2">DAOM 197198</strain>
    </source>
</reference>
<evidence type="ECO:0008006" key="3">
    <source>
        <dbReference type="Google" id="ProtNLM"/>
    </source>
</evidence>
<accession>A0A2P4Q0Z1</accession>
<evidence type="ECO:0000313" key="2">
    <source>
        <dbReference type="Proteomes" id="UP000018888"/>
    </source>
</evidence>
<protein>
    <recommendedName>
        <fullName evidence="3">Serine-threonine/tyrosine-protein kinase catalytic domain-containing protein</fullName>
    </recommendedName>
</protein>
<reference evidence="1 2" key="1">
    <citation type="journal article" date="2013" name="Proc. Natl. Acad. Sci. U.S.A.">
        <title>Genome of an arbuscular mycorrhizal fungus provides insight into the oldest plant symbiosis.</title>
        <authorList>
            <person name="Tisserant E."/>
            <person name="Malbreil M."/>
            <person name="Kuo A."/>
            <person name="Kohler A."/>
            <person name="Symeonidi A."/>
            <person name="Balestrini R."/>
            <person name="Charron P."/>
            <person name="Duensing N."/>
            <person name="Frei Dit Frey N."/>
            <person name="Gianinazzi-Pearson V."/>
            <person name="Gilbert L.B."/>
            <person name="Handa Y."/>
            <person name="Herr J.R."/>
            <person name="Hijri M."/>
            <person name="Koul R."/>
            <person name="Kawaguchi M."/>
            <person name="Krajinski F."/>
            <person name="Lammers P.J."/>
            <person name="Masclaux F.G."/>
            <person name="Murat C."/>
            <person name="Morin E."/>
            <person name="Ndikumana S."/>
            <person name="Pagni M."/>
            <person name="Petitpierre D."/>
            <person name="Requena N."/>
            <person name="Rosikiewicz P."/>
            <person name="Riley R."/>
            <person name="Saito K."/>
            <person name="San Clemente H."/>
            <person name="Shapiro H."/>
            <person name="van Tuinen D."/>
            <person name="Becard G."/>
            <person name="Bonfante P."/>
            <person name="Paszkowski U."/>
            <person name="Shachar-Hill Y.Y."/>
            <person name="Tuskan G.A."/>
            <person name="Young P.W."/>
            <person name="Sanders I.R."/>
            <person name="Henrissat B."/>
            <person name="Rensing S.A."/>
            <person name="Grigoriev I.V."/>
            <person name="Corradi N."/>
            <person name="Roux C."/>
            <person name="Martin F."/>
        </authorList>
    </citation>
    <scope>NUCLEOTIDE SEQUENCE [LARGE SCALE GENOMIC DNA]</scope>
    <source>
        <strain evidence="1 2">DAOM 197198</strain>
    </source>
</reference>
<dbReference type="SUPFAM" id="SSF56112">
    <property type="entry name" value="Protein kinase-like (PK-like)"/>
    <property type="match status" value="1"/>
</dbReference>
<proteinExistence type="predicted"/>
<dbReference type="Proteomes" id="UP000018888">
    <property type="component" value="Unassembled WGS sequence"/>
</dbReference>
<organism evidence="1 2">
    <name type="scientific">Rhizophagus irregularis (strain DAOM 181602 / DAOM 197198 / MUCL 43194)</name>
    <name type="common">Arbuscular mycorrhizal fungus</name>
    <name type="synonym">Glomus intraradices</name>
    <dbReference type="NCBI Taxonomy" id="747089"/>
    <lineage>
        <taxon>Eukaryota</taxon>
        <taxon>Fungi</taxon>
        <taxon>Fungi incertae sedis</taxon>
        <taxon>Mucoromycota</taxon>
        <taxon>Glomeromycotina</taxon>
        <taxon>Glomeromycetes</taxon>
        <taxon>Glomerales</taxon>
        <taxon>Glomeraceae</taxon>
        <taxon>Rhizophagus</taxon>
    </lineage>
</organism>